<comment type="caution">
    <text evidence="2">The sequence shown here is derived from an EMBL/GenBank/DDBJ whole genome shotgun (WGS) entry which is preliminary data.</text>
</comment>
<dbReference type="EMBL" id="CALNXI010000222">
    <property type="protein sequence ID" value="CAH3022503.1"/>
    <property type="molecule type" value="Genomic_DNA"/>
</dbReference>
<proteinExistence type="predicted"/>
<accession>A0ABN8M250</accession>
<dbReference type="Proteomes" id="UP001159427">
    <property type="component" value="Unassembled WGS sequence"/>
</dbReference>
<evidence type="ECO:0000256" key="1">
    <source>
        <dbReference type="SAM" id="MobiDB-lite"/>
    </source>
</evidence>
<gene>
    <name evidence="2" type="ORF">PEVE_00015765</name>
</gene>
<feature type="compositionally biased region" description="Polar residues" evidence="1">
    <location>
        <begin position="50"/>
        <end position="61"/>
    </location>
</feature>
<protein>
    <submittedName>
        <fullName evidence="2">Uncharacterized protein</fullName>
    </submittedName>
</protein>
<organism evidence="2 3">
    <name type="scientific">Porites evermanni</name>
    <dbReference type="NCBI Taxonomy" id="104178"/>
    <lineage>
        <taxon>Eukaryota</taxon>
        <taxon>Metazoa</taxon>
        <taxon>Cnidaria</taxon>
        <taxon>Anthozoa</taxon>
        <taxon>Hexacorallia</taxon>
        <taxon>Scleractinia</taxon>
        <taxon>Fungiina</taxon>
        <taxon>Poritidae</taxon>
        <taxon>Porites</taxon>
    </lineage>
</organism>
<evidence type="ECO:0000313" key="2">
    <source>
        <dbReference type="EMBL" id="CAH3022503.1"/>
    </source>
</evidence>
<feature type="region of interest" description="Disordered" evidence="1">
    <location>
        <begin position="42"/>
        <end position="75"/>
    </location>
</feature>
<name>A0ABN8M250_9CNID</name>
<sequence length="247" mass="27697">MWKKLFGDKEFESGLSKLISETGASRQQAEKVLRECNGNLALAKEKLQPKPSSVESGPSTDMSKKELPSTSGYTDAPPPYCEAMEGAMSLPTTLPPPYVSQDKEALLGELNAVFPSDTEERCCTCFDRIQPDKSEGFSGEMVWLGLKAYHSECYLKSKGPKCEHCCFALIAFPDKGLSGRWGVYNGCKYHEECYMQYAGPRCSACFDVISFNPENGYSGKWIYDGNKQYHEECYKKKIFVEMRAKHS</sequence>
<reference evidence="2 3" key="1">
    <citation type="submission" date="2022-05" db="EMBL/GenBank/DDBJ databases">
        <authorList>
            <consortium name="Genoscope - CEA"/>
            <person name="William W."/>
        </authorList>
    </citation>
    <scope>NUCLEOTIDE SEQUENCE [LARGE SCALE GENOMIC DNA]</scope>
</reference>
<evidence type="ECO:0000313" key="3">
    <source>
        <dbReference type="Proteomes" id="UP001159427"/>
    </source>
</evidence>
<keyword evidence="3" id="KW-1185">Reference proteome</keyword>